<evidence type="ECO:0000256" key="1">
    <source>
        <dbReference type="SAM" id="MobiDB-lite"/>
    </source>
</evidence>
<keyword evidence="4" id="KW-1185">Reference proteome</keyword>
<proteinExistence type="predicted"/>
<name>A0ABM1ZJF3_AEDAL</name>
<dbReference type="Gene3D" id="1.10.10.60">
    <property type="entry name" value="Homeodomain-like"/>
    <property type="match status" value="1"/>
</dbReference>
<evidence type="ECO:0000259" key="2">
    <source>
        <dbReference type="Pfam" id="PF13837"/>
    </source>
</evidence>
<dbReference type="EnsemblMetazoa" id="AALFPA23_019049.R28042">
    <property type="protein sequence ID" value="AALFPA23_019049.P28042"/>
    <property type="gene ID" value="AALFPA23_019049"/>
</dbReference>
<feature type="domain" description="Myb/SANT-like DNA-binding" evidence="2">
    <location>
        <begin position="14"/>
        <end position="83"/>
    </location>
</feature>
<evidence type="ECO:0000313" key="3">
    <source>
        <dbReference type="EnsemblMetazoa" id="AALFPA23_019049.P28042"/>
    </source>
</evidence>
<feature type="region of interest" description="Disordered" evidence="1">
    <location>
        <begin position="131"/>
        <end position="165"/>
    </location>
</feature>
<dbReference type="Proteomes" id="UP000069940">
    <property type="component" value="Unassembled WGS sequence"/>
</dbReference>
<protein>
    <recommendedName>
        <fullName evidence="2">Myb/SANT-like DNA-binding domain-containing protein</fullName>
    </recommendedName>
</protein>
<dbReference type="RefSeq" id="XP_019528392.3">
    <property type="nucleotide sequence ID" value="XM_019672847.4"/>
</dbReference>
<feature type="compositionally biased region" description="Basic and acidic residues" evidence="1">
    <location>
        <begin position="142"/>
        <end position="159"/>
    </location>
</feature>
<organism evidence="3 4">
    <name type="scientific">Aedes albopictus</name>
    <name type="common">Asian tiger mosquito</name>
    <name type="synonym">Stegomyia albopicta</name>
    <dbReference type="NCBI Taxonomy" id="7160"/>
    <lineage>
        <taxon>Eukaryota</taxon>
        <taxon>Metazoa</taxon>
        <taxon>Ecdysozoa</taxon>
        <taxon>Arthropoda</taxon>
        <taxon>Hexapoda</taxon>
        <taxon>Insecta</taxon>
        <taxon>Pterygota</taxon>
        <taxon>Neoptera</taxon>
        <taxon>Endopterygota</taxon>
        <taxon>Diptera</taxon>
        <taxon>Nematocera</taxon>
        <taxon>Culicoidea</taxon>
        <taxon>Culicidae</taxon>
        <taxon>Culicinae</taxon>
        <taxon>Aedini</taxon>
        <taxon>Aedes</taxon>
        <taxon>Stegomyia</taxon>
    </lineage>
</organism>
<sequence>MHMQKSKSTVAPKIWKRDEILTFLDIFESTFHASVADPFDSEEDMWKCIADKLLTQGIAVSVQQCINKWNILYKTYANNQNRQGVFYAKVKQIVEFSQELNDQQQESAQIQGQIVADEQVVEYDTEIPIKKELSNDDEQPEELDKNLKGHQKSHEHIEETTTDQEQVHEIIISDIPDTQPDDQCDSSLETIDTEPCEKKIKLSDDACADVDLPDDSPGDKPAPAEENLNLRDMLQTILKKINAIQDEQISQGRRIASIEKRQDEHRSILLDIKKGMGFE</sequence>
<accession>A0ABM1ZJF3</accession>
<dbReference type="GeneID" id="109400348"/>
<evidence type="ECO:0000313" key="4">
    <source>
        <dbReference type="Proteomes" id="UP000069940"/>
    </source>
</evidence>
<reference evidence="3" key="2">
    <citation type="submission" date="2025-05" db="UniProtKB">
        <authorList>
            <consortium name="EnsemblMetazoa"/>
        </authorList>
    </citation>
    <scope>IDENTIFICATION</scope>
    <source>
        <strain evidence="3">Foshan</strain>
    </source>
</reference>
<dbReference type="Pfam" id="PF13837">
    <property type="entry name" value="Myb_DNA-bind_4"/>
    <property type="match status" value="1"/>
</dbReference>
<reference evidence="4" key="1">
    <citation type="journal article" date="2015" name="Proc. Natl. Acad. Sci. U.S.A.">
        <title>Genome sequence of the Asian Tiger mosquito, Aedes albopictus, reveals insights into its biology, genetics, and evolution.</title>
        <authorList>
            <person name="Chen X.G."/>
            <person name="Jiang X."/>
            <person name="Gu J."/>
            <person name="Xu M."/>
            <person name="Wu Y."/>
            <person name="Deng Y."/>
            <person name="Zhang C."/>
            <person name="Bonizzoni M."/>
            <person name="Dermauw W."/>
            <person name="Vontas J."/>
            <person name="Armbruster P."/>
            <person name="Huang X."/>
            <person name="Yang Y."/>
            <person name="Zhang H."/>
            <person name="He W."/>
            <person name="Peng H."/>
            <person name="Liu Y."/>
            <person name="Wu K."/>
            <person name="Chen J."/>
            <person name="Lirakis M."/>
            <person name="Topalis P."/>
            <person name="Van Leeuwen T."/>
            <person name="Hall A.B."/>
            <person name="Jiang X."/>
            <person name="Thorpe C."/>
            <person name="Mueller R.L."/>
            <person name="Sun C."/>
            <person name="Waterhouse R.M."/>
            <person name="Yan G."/>
            <person name="Tu Z.J."/>
            <person name="Fang X."/>
            <person name="James A.A."/>
        </authorList>
    </citation>
    <scope>NUCLEOTIDE SEQUENCE [LARGE SCALE GENOMIC DNA]</scope>
    <source>
        <strain evidence="4">Foshan</strain>
    </source>
</reference>
<dbReference type="InterPro" id="IPR044822">
    <property type="entry name" value="Myb_DNA-bind_4"/>
</dbReference>